<dbReference type="PANTHER" id="PTHR30535">
    <property type="entry name" value="VITAMIN B12-BINDING PROTEIN"/>
    <property type="match status" value="1"/>
</dbReference>
<evidence type="ECO:0000313" key="3">
    <source>
        <dbReference type="Proteomes" id="UP000245657"/>
    </source>
</evidence>
<feature type="domain" description="Fe/B12 periplasmic-binding" evidence="1">
    <location>
        <begin position="37"/>
        <end position="328"/>
    </location>
</feature>
<dbReference type="RefSeq" id="WP_109968893.1">
    <property type="nucleotide sequence ID" value="NZ_CP176093.1"/>
</dbReference>
<protein>
    <submittedName>
        <fullName evidence="2">Iron ABC transporter substrate-binding protein</fullName>
    </submittedName>
</protein>
<name>A0A2V2MY99_9EURY</name>
<reference evidence="2 3" key="1">
    <citation type="submission" date="2018-05" db="EMBL/GenBank/DDBJ databases">
        <title>Draft genome of Methanospirillum lacunae Ki8-1.</title>
        <authorList>
            <person name="Dueholm M.S."/>
            <person name="Nielsen P.H."/>
            <person name="Bakmann L.F."/>
            <person name="Otzen D.E."/>
        </authorList>
    </citation>
    <scope>NUCLEOTIDE SEQUENCE [LARGE SCALE GENOMIC DNA]</scope>
    <source>
        <strain evidence="2 3">Ki8-1</strain>
    </source>
</reference>
<dbReference type="AlphaFoldDB" id="A0A2V2MY99"/>
<dbReference type="InterPro" id="IPR002491">
    <property type="entry name" value="ABC_transptr_periplasmic_BD"/>
</dbReference>
<dbReference type="Proteomes" id="UP000245657">
    <property type="component" value="Unassembled WGS sequence"/>
</dbReference>
<sequence>MSNKWFYSLLVGLLLCTAVNGLVYADNTRTITDMTGRTVVVPSEIKNVLCDWMQTVVVVYGVAPDKLEAWPSAMAQTNDTKEYFPDTYESLPLVPGWKGGNGDGGNYETFISKKPDVVIVSYYPKSPDDTSAFSLVSERQQKLGSIPVVALSDTMNITNSPALIQFMGDLLGEQDQAKDLIGFYNRVVDMVTKKVASIPEDKKVKVYYCIDKDGLSTSGRLYSDLIELCGGINVATYGNLSESGVSAGSVPQVSVEQVLNWNPDVIFAEDQSFCSKVGTDPAWKDVKAVKDGRVYHVPKTGFSWFCCPPSINRIIGIPWAAKMMYPDLFKDMDLEGLIKEFHTLFYHKSISDDQVKKILNS</sequence>
<proteinExistence type="predicted"/>
<dbReference type="PANTHER" id="PTHR30535:SF34">
    <property type="entry name" value="MOLYBDATE-BINDING PROTEIN MOLA"/>
    <property type="match status" value="1"/>
</dbReference>
<organism evidence="2 3">
    <name type="scientific">Methanospirillum lacunae</name>
    <dbReference type="NCBI Taxonomy" id="668570"/>
    <lineage>
        <taxon>Archaea</taxon>
        <taxon>Methanobacteriati</taxon>
        <taxon>Methanobacteriota</taxon>
        <taxon>Stenosarchaea group</taxon>
        <taxon>Methanomicrobia</taxon>
        <taxon>Methanomicrobiales</taxon>
        <taxon>Methanospirillaceae</taxon>
        <taxon>Methanospirillum</taxon>
    </lineage>
</organism>
<evidence type="ECO:0000313" key="2">
    <source>
        <dbReference type="EMBL" id="PWR71275.1"/>
    </source>
</evidence>
<comment type="caution">
    <text evidence="2">The sequence shown here is derived from an EMBL/GenBank/DDBJ whole genome shotgun (WGS) entry which is preliminary data.</text>
</comment>
<dbReference type="OrthoDB" id="24039at2157"/>
<gene>
    <name evidence="2" type="ORF">DK846_10425</name>
</gene>
<accession>A0A2V2MY99</accession>
<dbReference type="PROSITE" id="PS50983">
    <property type="entry name" value="FE_B12_PBP"/>
    <property type="match status" value="1"/>
</dbReference>
<evidence type="ECO:0000259" key="1">
    <source>
        <dbReference type="PROSITE" id="PS50983"/>
    </source>
</evidence>
<dbReference type="Gene3D" id="3.40.50.1980">
    <property type="entry name" value="Nitrogenase molybdenum iron protein domain"/>
    <property type="match status" value="2"/>
</dbReference>
<dbReference type="EMBL" id="QGMY01000008">
    <property type="protein sequence ID" value="PWR71275.1"/>
    <property type="molecule type" value="Genomic_DNA"/>
</dbReference>
<dbReference type="GeneID" id="97547104"/>
<dbReference type="Gene3D" id="1.20.58.2180">
    <property type="match status" value="1"/>
</dbReference>
<dbReference type="SUPFAM" id="SSF53807">
    <property type="entry name" value="Helical backbone' metal receptor"/>
    <property type="match status" value="1"/>
</dbReference>
<keyword evidence="3" id="KW-1185">Reference proteome</keyword>
<dbReference type="Pfam" id="PF01497">
    <property type="entry name" value="Peripla_BP_2"/>
    <property type="match status" value="1"/>
</dbReference>
<dbReference type="InterPro" id="IPR050902">
    <property type="entry name" value="ABC_Transporter_SBP"/>
</dbReference>